<dbReference type="InterPro" id="IPR050951">
    <property type="entry name" value="Retrovirus_Pol_polyprotein"/>
</dbReference>
<organism evidence="2 3">
    <name type="scientific">Paspalum notatum var. saurae</name>
    <dbReference type="NCBI Taxonomy" id="547442"/>
    <lineage>
        <taxon>Eukaryota</taxon>
        <taxon>Viridiplantae</taxon>
        <taxon>Streptophyta</taxon>
        <taxon>Embryophyta</taxon>
        <taxon>Tracheophyta</taxon>
        <taxon>Spermatophyta</taxon>
        <taxon>Magnoliopsida</taxon>
        <taxon>Liliopsida</taxon>
        <taxon>Poales</taxon>
        <taxon>Poaceae</taxon>
        <taxon>PACMAD clade</taxon>
        <taxon>Panicoideae</taxon>
        <taxon>Andropogonodae</taxon>
        <taxon>Paspaleae</taxon>
        <taxon>Paspalinae</taxon>
        <taxon>Paspalum</taxon>
    </lineage>
</organism>
<sequence>MHPEWLANPVLVLKNKKDWRMCVDYTDLNKHCPKDPFGLPYIDQVVDSTAGCALLSFLDCYSGYHQISLATEDQEKTAFITPFGAYCNTSITQEQHTKGQFKLASPITRAHIDDVVIKTKNEEDFIDDLCQVSDSLRKFWWKLNPTKCVFGVPTGQLLSFVISNREIKANPQKIKAILRMHPPRSQKDAQRLTGCMAALSRFISRLRECGMPFYMLLKKVDRFQWTAEAQEALDALKKFLTSPPHTQVS</sequence>
<dbReference type="PANTHER" id="PTHR37984:SF5">
    <property type="entry name" value="PROTEIN NYNRIN-LIKE"/>
    <property type="match status" value="1"/>
</dbReference>
<accession>A0AAQ3UGN6</accession>
<proteinExistence type="predicted"/>
<dbReference type="PANTHER" id="PTHR37984">
    <property type="entry name" value="PROTEIN CBG26694"/>
    <property type="match status" value="1"/>
</dbReference>
<dbReference type="EMBL" id="CP144752">
    <property type="protein sequence ID" value="WVZ89810.1"/>
    <property type="molecule type" value="Genomic_DNA"/>
</dbReference>
<dbReference type="InterPro" id="IPR043502">
    <property type="entry name" value="DNA/RNA_pol_sf"/>
</dbReference>
<dbReference type="Pfam" id="PF00078">
    <property type="entry name" value="RVT_1"/>
    <property type="match status" value="1"/>
</dbReference>
<dbReference type="Proteomes" id="UP001341281">
    <property type="component" value="Chromosome 08"/>
</dbReference>
<reference evidence="2 3" key="1">
    <citation type="submission" date="2024-02" db="EMBL/GenBank/DDBJ databases">
        <title>High-quality chromosome-scale genome assembly of Pensacola bahiagrass (Paspalum notatum Flugge var. saurae).</title>
        <authorList>
            <person name="Vega J.M."/>
            <person name="Podio M."/>
            <person name="Orjuela J."/>
            <person name="Siena L.A."/>
            <person name="Pessino S.C."/>
            <person name="Combes M.C."/>
            <person name="Mariac C."/>
            <person name="Albertini E."/>
            <person name="Pupilli F."/>
            <person name="Ortiz J.P.A."/>
            <person name="Leblanc O."/>
        </authorList>
    </citation>
    <scope>NUCLEOTIDE SEQUENCE [LARGE SCALE GENOMIC DNA]</scope>
    <source>
        <strain evidence="2">R1</strain>
        <tissue evidence="2">Leaf</tissue>
    </source>
</reference>
<dbReference type="InterPro" id="IPR000477">
    <property type="entry name" value="RT_dom"/>
</dbReference>
<feature type="domain" description="Reverse transcriptase" evidence="1">
    <location>
        <begin position="14"/>
        <end position="89"/>
    </location>
</feature>
<dbReference type="Gene3D" id="3.30.70.270">
    <property type="match status" value="2"/>
</dbReference>
<name>A0AAQ3UGN6_PASNO</name>
<evidence type="ECO:0000259" key="1">
    <source>
        <dbReference type="Pfam" id="PF00078"/>
    </source>
</evidence>
<dbReference type="SUPFAM" id="SSF56672">
    <property type="entry name" value="DNA/RNA polymerases"/>
    <property type="match status" value="1"/>
</dbReference>
<dbReference type="CDD" id="cd01647">
    <property type="entry name" value="RT_LTR"/>
    <property type="match status" value="1"/>
</dbReference>
<protein>
    <recommendedName>
        <fullName evidence="1">Reverse transcriptase domain-containing protein</fullName>
    </recommendedName>
</protein>
<keyword evidence="3" id="KW-1185">Reference proteome</keyword>
<evidence type="ECO:0000313" key="3">
    <source>
        <dbReference type="Proteomes" id="UP001341281"/>
    </source>
</evidence>
<dbReference type="AlphaFoldDB" id="A0AAQ3UGN6"/>
<evidence type="ECO:0000313" key="2">
    <source>
        <dbReference type="EMBL" id="WVZ89810.1"/>
    </source>
</evidence>
<dbReference type="Gene3D" id="3.10.10.10">
    <property type="entry name" value="HIV Type 1 Reverse Transcriptase, subunit A, domain 1"/>
    <property type="match status" value="1"/>
</dbReference>
<dbReference type="InterPro" id="IPR043128">
    <property type="entry name" value="Rev_trsase/Diguanyl_cyclase"/>
</dbReference>
<gene>
    <name evidence="2" type="ORF">U9M48_036169</name>
</gene>